<evidence type="ECO:0000313" key="8">
    <source>
        <dbReference type="EMBL" id="ACB32847.1"/>
    </source>
</evidence>
<evidence type="ECO:0000256" key="6">
    <source>
        <dbReference type="SAM" id="Phobius"/>
    </source>
</evidence>
<feature type="transmembrane region" description="Helical" evidence="6">
    <location>
        <begin position="154"/>
        <end position="172"/>
    </location>
</feature>
<keyword evidence="3 6" id="KW-0812">Transmembrane</keyword>
<dbReference type="InterPro" id="IPR050638">
    <property type="entry name" value="AA-Vitamin_Transporters"/>
</dbReference>
<accession>B1XYW3</accession>
<dbReference type="SUPFAM" id="SSF103481">
    <property type="entry name" value="Multidrug resistance efflux transporter EmrE"/>
    <property type="match status" value="2"/>
</dbReference>
<keyword evidence="5 6" id="KW-0472">Membrane</keyword>
<evidence type="ECO:0000256" key="1">
    <source>
        <dbReference type="ARBA" id="ARBA00004141"/>
    </source>
</evidence>
<evidence type="ECO:0000256" key="2">
    <source>
        <dbReference type="ARBA" id="ARBA00007362"/>
    </source>
</evidence>
<dbReference type="GO" id="GO:0016020">
    <property type="term" value="C:membrane"/>
    <property type="evidence" value="ECO:0007669"/>
    <property type="project" value="UniProtKB-SubCell"/>
</dbReference>
<dbReference type="InterPro" id="IPR000620">
    <property type="entry name" value="EamA_dom"/>
</dbReference>
<keyword evidence="4 6" id="KW-1133">Transmembrane helix</keyword>
<dbReference type="Pfam" id="PF00892">
    <property type="entry name" value="EamA"/>
    <property type="match status" value="2"/>
</dbReference>
<dbReference type="AlphaFoldDB" id="B1XYW3"/>
<feature type="transmembrane region" description="Helical" evidence="6">
    <location>
        <begin position="99"/>
        <end position="122"/>
    </location>
</feature>
<comment type="subcellular location">
    <subcellularLocation>
        <location evidence="1">Membrane</location>
        <topology evidence="1">Multi-pass membrane protein</topology>
    </subcellularLocation>
</comment>
<feature type="transmembrane region" description="Helical" evidence="6">
    <location>
        <begin position="128"/>
        <end position="147"/>
    </location>
</feature>
<gene>
    <name evidence="8" type="ordered locus">Lcho_0572</name>
</gene>
<organism evidence="8 9">
    <name type="scientific">Leptothrix cholodnii (strain ATCC 51168 / LMG 8142 / SP-6)</name>
    <name type="common">Leptothrix discophora (strain SP-6)</name>
    <dbReference type="NCBI Taxonomy" id="395495"/>
    <lineage>
        <taxon>Bacteria</taxon>
        <taxon>Pseudomonadati</taxon>
        <taxon>Pseudomonadota</taxon>
        <taxon>Betaproteobacteria</taxon>
        <taxon>Burkholderiales</taxon>
        <taxon>Sphaerotilaceae</taxon>
        <taxon>Leptothrix</taxon>
    </lineage>
</organism>
<feature type="transmembrane region" description="Helical" evidence="6">
    <location>
        <begin position="39"/>
        <end position="61"/>
    </location>
</feature>
<dbReference type="RefSeq" id="WP_012345609.1">
    <property type="nucleotide sequence ID" value="NC_010524.1"/>
</dbReference>
<evidence type="ECO:0000256" key="4">
    <source>
        <dbReference type="ARBA" id="ARBA00022989"/>
    </source>
</evidence>
<feature type="transmembrane region" description="Helical" evidence="6">
    <location>
        <begin position="279"/>
        <end position="298"/>
    </location>
</feature>
<dbReference type="EMBL" id="CP001013">
    <property type="protein sequence ID" value="ACB32847.1"/>
    <property type="molecule type" value="Genomic_DNA"/>
</dbReference>
<evidence type="ECO:0000256" key="5">
    <source>
        <dbReference type="ARBA" id="ARBA00023136"/>
    </source>
</evidence>
<dbReference type="eggNOG" id="COG0697">
    <property type="taxonomic scope" value="Bacteria"/>
</dbReference>
<feature type="domain" description="EamA" evidence="7">
    <location>
        <begin position="181"/>
        <end position="321"/>
    </location>
</feature>
<feature type="transmembrane region" description="Helical" evidence="6">
    <location>
        <begin position="67"/>
        <end position="87"/>
    </location>
</feature>
<reference evidence="8 9" key="1">
    <citation type="submission" date="2008-03" db="EMBL/GenBank/DDBJ databases">
        <title>Complete sequence of Leptothrix cholodnii SP-6.</title>
        <authorList>
            <consortium name="US DOE Joint Genome Institute"/>
            <person name="Copeland A."/>
            <person name="Lucas S."/>
            <person name="Lapidus A."/>
            <person name="Glavina del Rio T."/>
            <person name="Dalin E."/>
            <person name="Tice H."/>
            <person name="Bruce D."/>
            <person name="Goodwin L."/>
            <person name="Pitluck S."/>
            <person name="Chertkov O."/>
            <person name="Brettin T."/>
            <person name="Detter J.C."/>
            <person name="Han C."/>
            <person name="Kuske C.R."/>
            <person name="Schmutz J."/>
            <person name="Larimer F."/>
            <person name="Land M."/>
            <person name="Hauser L."/>
            <person name="Kyrpides N."/>
            <person name="Lykidis A."/>
            <person name="Emerson D."/>
            <person name="Richardson P."/>
        </authorList>
    </citation>
    <scope>NUCLEOTIDE SEQUENCE [LARGE SCALE GENOMIC DNA]</scope>
    <source>
        <strain evidence="9">ATCC 51168 / LMG 8142 / SP-6</strain>
    </source>
</reference>
<sequence length="324" mass="34094">MSQDLSHQATVASGVLPSAGPITAEATERVRASHLDGRAVLLLLLCCVLWGLNQVAIKAAMPEVPSLAQLSVRSIVAFLLVLAWMRMRGVGWSPRDGTLWPGLLCGLLFALEFGCVFVGLQFTTAARAVVFINTSPFIVAIVLAAMLPAERLRPLQIAGLVLAFASIALAFGDAGSGGSWLGDALILLGAVLWGLTTVVIRLSSLRSARSELTLAYQLGVAALLSPLAAMVAGHTDAFAQSGQWSLLAWGSLFYQAVIVTFASYLLWFWLLTRYAATKVQAFVFLSPVFGTLFAGGLLGEPVTAALLLGLGGVGVGLSLLNRRS</sequence>
<dbReference type="Proteomes" id="UP000001693">
    <property type="component" value="Chromosome"/>
</dbReference>
<proteinExistence type="inferred from homology"/>
<feature type="transmembrane region" description="Helical" evidence="6">
    <location>
        <begin position="304"/>
        <end position="321"/>
    </location>
</feature>
<dbReference type="KEGG" id="lch:Lcho_0572"/>
<dbReference type="InterPro" id="IPR037185">
    <property type="entry name" value="EmrE-like"/>
</dbReference>
<dbReference type="OrthoDB" id="184388at2"/>
<evidence type="ECO:0000256" key="3">
    <source>
        <dbReference type="ARBA" id="ARBA00022692"/>
    </source>
</evidence>
<feature type="domain" description="EamA" evidence="7">
    <location>
        <begin position="39"/>
        <end position="171"/>
    </location>
</feature>
<dbReference type="PANTHER" id="PTHR32322:SF2">
    <property type="entry name" value="EAMA DOMAIN-CONTAINING PROTEIN"/>
    <property type="match status" value="1"/>
</dbReference>
<protein>
    <recommendedName>
        <fullName evidence="7">EamA domain-containing protein</fullName>
    </recommendedName>
</protein>
<dbReference type="HOGENOM" id="CLU_033863_12_1_4"/>
<feature type="transmembrane region" description="Helical" evidence="6">
    <location>
        <begin position="184"/>
        <end position="202"/>
    </location>
</feature>
<feature type="transmembrane region" description="Helical" evidence="6">
    <location>
        <begin position="214"/>
        <end position="232"/>
    </location>
</feature>
<dbReference type="PANTHER" id="PTHR32322">
    <property type="entry name" value="INNER MEMBRANE TRANSPORTER"/>
    <property type="match status" value="1"/>
</dbReference>
<comment type="similarity">
    <text evidence="2">Belongs to the EamA transporter family.</text>
</comment>
<name>B1XYW3_LEPCP</name>
<feature type="transmembrane region" description="Helical" evidence="6">
    <location>
        <begin position="252"/>
        <end position="272"/>
    </location>
</feature>
<keyword evidence="9" id="KW-1185">Reference proteome</keyword>
<evidence type="ECO:0000313" key="9">
    <source>
        <dbReference type="Proteomes" id="UP000001693"/>
    </source>
</evidence>
<evidence type="ECO:0000259" key="7">
    <source>
        <dbReference type="Pfam" id="PF00892"/>
    </source>
</evidence>